<dbReference type="SUPFAM" id="SSF142433">
    <property type="entry name" value="CinA-like"/>
    <property type="match status" value="1"/>
</dbReference>
<dbReference type="RefSeq" id="WP_271633266.1">
    <property type="nucleotide sequence ID" value="NZ_CP094970.1"/>
</dbReference>
<dbReference type="NCBIfam" id="TIGR00199">
    <property type="entry name" value="PncC_domain"/>
    <property type="match status" value="1"/>
</dbReference>
<name>A0AA46TGT4_9ACTN</name>
<dbReference type="EMBL" id="CP094970">
    <property type="protein sequence ID" value="UYM04532.1"/>
    <property type="molecule type" value="Genomic_DNA"/>
</dbReference>
<dbReference type="Pfam" id="PF02464">
    <property type="entry name" value="CinA"/>
    <property type="match status" value="1"/>
</dbReference>
<organism evidence="2 3">
    <name type="scientific">Solicola gregarius</name>
    <dbReference type="NCBI Taxonomy" id="2908642"/>
    <lineage>
        <taxon>Bacteria</taxon>
        <taxon>Bacillati</taxon>
        <taxon>Actinomycetota</taxon>
        <taxon>Actinomycetes</taxon>
        <taxon>Propionibacteriales</taxon>
        <taxon>Nocardioidaceae</taxon>
        <taxon>Solicola</taxon>
    </lineage>
</organism>
<reference evidence="2" key="1">
    <citation type="submission" date="2022-01" db="EMBL/GenBank/DDBJ databases">
        <title>Nocardioidaceae gen. sp. A5X3R13.</title>
        <authorList>
            <person name="Lopez Marin M.A."/>
            <person name="Uhlik O."/>
        </authorList>
    </citation>
    <scope>NUCLEOTIDE SEQUENCE</scope>
    <source>
        <strain evidence="2">A5X3R13</strain>
    </source>
</reference>
<dbReference type="KEGG" id="sgrg:L0C25_18645"/>
<evidence type="ECO:0000313" key="3">
    <source>
        <dbReference type="Proteomes" id="UP001164390"/>
    </source>
</evidence>
<dbReference type="AlphaFoldDB" id="A0AA46TGT4"/>
<accession>A0AA46TGT4</accession>
<sequence length="161" mass="16208">MSDPQRVVDALRGAGLTIATAESLTGGLLCATLVDVPGASEVVRGGVVAYAADLKTSLLGVEATHLESHGTVDRGTAERMARGTRERCGSDLGIATTGVAGPDPSEGKPAGTVFIAIADESGVAARALALGGDRAQIRRGTVDAALDLVLERLGERCGTGK</sequence>
<evidence type="ECO:0000313" key="2">
    <source>
        <dbReference type="EMBL" id="UYM04532.1"/>
    </source>
</evidence>
<dbReference type="InterPro" id="IPR036653">
    <property type="entry name" value="CinA-like_C"/>
</dbReference>
<protein>
    <submittedName>
        <fullName evidence="2">CinA family protein</fullName>
    </submittedName>
</protein>
<evidence type="ECO:0000259" key="1">
    <source>
        <dbReference type="Pfam" id="PF02464"/>
    </source>
</evidence>
<dbReference type="Gene3D" id="3.90.950.20">
    <property type="entry name" value="CinA-like"/>
    <property type="match status" value="1"/>
</dbReference>
<dbReference type="Proteomes" id="UP001164390">
    <property type="component" value="Chromosome"/>
</dbReference>
<feature type="domain" description="CinA C-terminal" evidence="1">
    <location>
        <begin position="5"/>
        <end position="152"/>
    </location>
</feature>
<gene>
    <name evidence="2" type="ORF">L0C25_18645</name>
</gene>
<dbReference type="InterPro" id="IPR008136">
    <property type="entry name" value="CinA_C"/>
</dbReference>
<proteinExistence type="predicted"/>
<keyword evidence="3" id="KW-1185">Reference proteome</keyword>